<dbReference type="InterPro" id="IPR035919">
    <property type="entry name" value="EAL_sf"/>
</dbReference>
<dbReference type="NCBIfam" id="TIGR00254">
    <property type="entry name" value="GGDEF"/>
    <property type="match status" value="1"/>
</dbReference>
<dbReference type="Pfam" id="PF00563">
    <property type="entry name" value="EAL"/>
    <property type="match status" value="1"/>
</dbReference>
<dbReference type="PANTHER" id="PTHR33121:SF23">
    <property type="entry name" value="CYCLIC DI-GMP PHOSPHODIESTERASE PDEB"/>
    <property type="match status" value="1"/>
</dbReference>
<dbReference type="InterPro" id="IPR029787">
    <property type="entry name" value="Nucleotide_cyclase"/>
</dbReference>
<dbReference type="SUPFAM" id="SSF55073">
    <property type="entry name" value="Nucleotide cyclase"/>
    <property type="match status" value="1"/>
</dbReference>
<reference evidence="5" key="1">
    <citation type="journal article" date="2019" name="Int. J. Syst. Evol. Microbiol.">
        <title>The Global Catalogue of Microorganisms (GCM) 10K type strain sequencing project: providing services to taxonomists for standard genome sequencing and annotation.</title>
        <authorList>
            <consortium name="The Broad Institute Genomics Platform"/>
            <consortium name="The Broad Institute Genome Sequencing Center for Infectious Disease"/>
            <person name="Wu L."/>
            <person name="Ma J."/>
        </authorList>
    </citation>
    <scope>NUCLEOTIDE SEQUENCE [LARGE SCALE GENOMIC DNA]</scope>
    <source>
        <strain evidence="5">JCM 16673</strain>
    </source>
</reference>
<dbReference type="Pfam" id="PF16448">
    <property type="entry name" value="LapD_MoxY_N"/>
    <property type="match status" value="1"/>
</dbReference>
<dbReference type="InterPro" id="IPR001633">
    <property type="entry name" value="EAL_dom"/>
</dbReference>
<evidence type="ECO:0000259" key="2">
    <source>
        <dbReference type="PROSITE" id="PS50883"/>
    </source>
</evidence>
<proteinExistence type="predicted"/>
<accession>A0ABP7TUH0</accession>
<dbReference type="InterPro" id="IPR043128">
    <property type="entry name" value="Rev_trsase/Diguanyl_cyclase"/>
</dbReference>
<evidence type="ECO:0000313" key="4">
    <source>
        <dbReference type="EMBL" id="GAA4030686.1"/>
    </source>
</evidence>
<keyword evidence="1" id="KW-1133">Transmembrane helix</keyword>
<evidence type="ECO:0000259" key="3">
    <source>
        <dbReference type="PROSITE" id="PS50887"/>
    </source>
</evidence>
<dbReference type="EMBL" id="BAAAZE010000013">
    <property type="protein sequence ID" value="GAA4030686.1"/>
    <property type="molecule type" value="Genomic_DNA"/>
</dbReference>
<feature type="domain" description="GGDEF" evidence="3">
    <location>
        <begin position="266"/>
        <end position="400"/>
    </location>
</feature>
<dbReference type="Gene3D" id="3.30.70.270">
    <property type="match status" value="1"/>
</dbReference>
<dbReference type="InterPro" id="IPR032244">
    <property type="entry name" value="LapD_MoxY_N"/>
</dbReference>
<dbReference type="PROSITE" id="PS50883">
    <property type="entry name" value="EAL"/>
    <property type="match status" value="1"/>
</dbReference>
<dbReference type="InterPro" id="IPR042461">
    <property type="entry name" value="LapD_MoxY_peri_C"/>
</dbReference>
<gene>
    <name evidence="4" type="ORF">GCM10022212_31360</name>
</gene>
<dbReference type="CDD" id="cd01948">
    <property type="entry name" value="EAL"/>
    <property type="match status" value="1"/>
</dbReference>
<dbReference type="RefSeq" id="WP_344764666.1">
    <property type="nucleotide sequence ID" value="NZ_BAAAZE010000013.1"/>
</dbReference>
<dbReference type="InterPro" id="IPR000160">
    <property type="entry name" value="GGDEF_dom"/>
</dbReference>
<dbReference type="PROSITE" id="PS50887">
    <property type="entry name" value="GGDEF"/>
    <property type="match status" value="1"/>
</dbReference>
<keyword evidence="5" id="KW-1185">Reference proteome</keyword>
<dbReference type="Pfam" id="PF00990">
    <property type="entry name" value="GGDEF"/>
    <property type="match status" value="1"/>
</dbReference>
<keyword evidence="1" id="KW-0472">Membrane</keyword>
<feature type="transmembrane region" description="Helical" evidence="1">
    <location>
        <begin position="153"/>
        <end position="175"/>
    </location>
</feature>
<dbReference type="SMART" id="SM00052">
    <property type="entry name" value="EAL"/>
    <property type="match status" value="1"/>
</dbReference>
<dbReference type="Gene3D" id="3.20.20.450">
    <property type="entry name" value="EAL domain"/>
    <property type="match status" value="1"/>
</dbReference>
<organism evidence="4 5">
    <name type="scientific">Actimicrobium antarcticum</name>
    <dbReference type="NCBI Taxonomy" id="1051899"/>
    <lineage>
        <taxon>Bacteria</taxon>
        <taxon>Pseudomonadati</taxon>
        <taxon>Pseudomonadota</taxon>
        <taxon>Betaproteobacteria</taxon>
        <taxon>Burkholderiales</taxon>
        <taxon>Oxalobacteraceae</taxon>
        <taxon>Actimicrobium</taxon>
    </lineage>
</organism>
<dbReference type="SUPFAM" id="SSF141868">
    <property type="entry name" value="EAL domain-like"/>
    <property type="match status" value="1"/>
</dbReference>
<name>A0ABP7TUH0_9BURK</name>
<dbReference type="Gene3D" id="6.20.270.20">
    <property type="entry name" value="LapD/MoxY periplasmic domain"/>
    <property type="match status" value="1"/>
</dbReference>
<evidence type="ECO:0000313" key="5">
    <source>
        <dbReference type="Proteomes" id="UP001501353"/>
    </source>
</evidence>
<feature type="domain" description="EAL" evidence="2">
    <location>
        <begin position="410"/>
        <end position="651"/>
    </location>
</feature>
<protein>
    <submittedName>
        <fullName evidence="4">EAL domain-containing protein</fullName>
    </submittedName>
</protein>
<dbReference type="PANTHER" id="PTHR33121">
    <property type="entry name" value="CYCLIC DI-GMP PHOSPHODIESTERASE PDEF"/>
    <property type="match status" value="1"/>
</dbReference>
<comment type="caution">
    <text evidence="4">The sequence shown here is derived from an EMBL/GenBank/DDBJ whole genome shotgun (WGS) entry which is preliminary data.</text>
</comment>
<dbReference type="SMART" id="SM00267">
    <property type="entry name" value="GGDEF"/>
    <property type="match status" value="1"/>
</dbReference>
<evidence type="ECO:0000256" key="1">
    <source>
        <dbReference type="SAM" id="Phobius"/>
    </source>
</evidence>
<dbReference type="Gene3D" id="3.30.110.200">
    <property type="match status" value="1"/>
</dbReference>
<dbReference type="InterPro" id="IPR050706">
    <property type="entry name" value="Cyclic-di-GMP_PDE-like"/>
</dbReference>
<keyword evidence="1" id="KW-0812">Transmembrane</keyword>
<dbReference type="Proteomes" id="UP001501353">
    <property type="component" value="Unassembled WGS sequence"/>
</dbReference>
<dbReference type="CDD" id="cd01949">
    <property type="entry name" value="GGDEF"/>
    <property type="match status" value="1"/>
</dbReference>
<sequence length="651" mass="71761">MTLLRQLTAVIIALFLLLFAGTVAISVSDARGYLDSQLKTISQDTATSLGLSLSPHFADNEMIIVESKVNLIFDSGFYQEVTVAGLDGKPLVQRLAPAQIPDVPAWFVRLFPIATPRGEALIMAGWRQAGTITVAANPGEAYATLWTSSVKTFWWFFVALVATSLLGMLALHVVLRPLRRVEAQARAICDREYPVQDKLPWTVELRSVVVAMNRMTTKIRQMFEVQADAISRLRADSYRHALTGLANRRYFDMHLQQLLTSADDFQGGALLLVELHDFKGINQRLGYAAGDELLRATARMIEDVARDDAPVDFFAAHLAGANFAVVLPNANEADAVAVGERLATVLQQLQQRGLVDAPDIAHVGIAMYRQQNASQFLSEADMALRAAQMKGQNAVHLHASSVAPSVAFSATRWSEFLRDVIERKNIILHMQPVLDSANQRTLLHYETLLRVVGEDGQLIPAVVFVPMAKRLGLIQQIDRLVVAEVLARLRDHRYGRVVVAVNLFPATVQDPAFMAWLGSALQANPDAASRIAFEVSEYGALDNLDALRTLVALVRRHGGQFGIDHFGRGFSSFGYLSTLKLDYIKIDGSYIRGIEQHRDNQFLVDSICKIAHGLDLKVIAESIETPEEWAMLTTLKIDGVQGFGVGMPAEI</sequence>